<dbReference type="RefSeq" id="WP_164354444.1">
    <property type="nucleotide sequence ID" value="NZ_JAABNT010000008.1"/>
</dbReference>
<evidence type="ECO:0000313" key="1">
    <source>
        <dbReference type="EMBL" id="NEK23523.1"/>
    </source>
</evidence>
<accession>A0A6P0CGB4</accession>
<evidence type="ECO:0000313" key="2">
    <source>
        <dbReference type="Proteomes" id="UP000468591"/>
    </source>
</evidence>
<comment type="caution">
    <text evidence="1">The sequence shown here is derived from an EMBL/GenBank/DDBJ whole genome shotgun (WGS) entry which is preliminary data.</text>
</comment>
<dbReference type="AlphaFoldDB" id="A0A6P0CGB4"/>
<gene>
    <name evidence="1" type="ORF">GV827_14040</name>
</gene>
<organism evidence="1 2">
    <name type="scientific">Sulfitobacter sediminilitoris</name>
    <dbReference type="NCBI Taxonomy" id="2698830"/>
    <lineage>
        <taxon>Bacteria</taxon>
        <taxon>Pseudomonadati</taxon>
        <taxon>Pseudomonadota</taxon>
        <taxon>Alphaproteobacteria</taxon>
        <taxon>Rhodobacterales</taxon>
        <taxon>Roseobacteraceae</taxon>
        <taxon>Sulfitobacter</taxon>
    </lineage>
</organism>
<proteinExistence type="predicted"/>
<sequence length="214" mass="23148">MLSTQPDFLKGGIVLLDPETGTVERTLPLLINPERITRSFDVKSMGEESNRSAPLRLTGPAVETISIEARLEVSDALQRGDQTAVEEGVRPQLATLQMLITPTSRTILDNDALQQSGALEIIPMNQPLTLFVWGTQHIAPVRILSLNVTENLHNSRLYPLVATVSMSMRVLSVDDLGVSSRGGALYLSYLTGIEESAGRVPDGRASKMGIEGAL</sequence>
<dbReference type="Proteomes" id="UP000468591">
    <property type="component" value="Unassembled WGS sequence"/>
</dbReference>
<reference evidence="1 2" key="1">
    <citation type="submission" date="2020-01" db="EMBL/GenBank/DDBJ databases">
        <title>Sulfitobacter sediminilitoris sp. nov., isolated from a tidal flat.</title>
        <authorList>
            <person name="Park S."/>
            <person name="Yoon J.-H."/>
        </authorList>
    </citation>
    <scope>NUCLEOTIDE SEQUENCE [LARGE SCALE GENOMIC DNA]</scope>
    <source>
        <strain evidence="1 2">JBTF-M27</strain>
    </source>
</reference>
<name>A0A6P0CGB4_9RHOB</name>
<protein>
    <submittedName>
        <fullName evidence="1">Uncharacterized protein</fullName>
    </submittedName>
</protein>
<keyword evidence="2" id="KW-1185">Reference proteome</keyword>
<dbReference type="EMBL" id="JAABNT010000008">
    <property type="protein sequence ID" value="NEK23523.1"/>
    <property type="molecule type" value="Genomic_DNA"/>
</dbReference>